<gene>
    <name evidence="2" type="ORF">SDC9_75014</name>
</gene>
<sequence length="46" mass="4931">MKRMLFTLLAVIMLFGTNTAASASSTELANVDSRSTSQEHVIQSAT</sequence>
<protein>
    <submittedName>
        <fullName evidence="2">Uncharacterized protein</fullName>
    </submittedName>
</protein>
<reference evidence="2" key="1">
    <citation type="submission" date="2019-08" db="EMBL/GenBank/DDBJ databases">
        <authorList>
            <person name="Kucharzyk K."/>
            <person name="Murdoch R.W."/>
            <person name="Higgins S."/>
            <person name="Loffler F."/>
        </authorList>
    </citation>
    <scope>NUCLEOTIDE SEQUENCE</scope>
</reference>
<accession>A0A644YKH6</accession>
<evidence type="ECO:0000256" key="1">
    <source>
        <dbReference type="SAM" id="MobiDB-lite"/>
    </source>
</evidence>
<comment type="caution">
    <text evidence="2">The sequence shown here is derived from an EMBL/GenBank/DDBJ whole genome shotgun (WGS) entry which is preliminary data.</text>
</comment>
<name>A0A644YKH6_9ZZZZ</name>
<feature type="region of interest" description="Disordered" evidence="1">
    <location>
        <begin position="26"/>
        <end position="46"/>
    </location>
</feature>
<evidence type="ECO:0000313" key="2">
    <source>
        <dbReference type="EMBL" id="MPM28488.1"/>
    </source>
</evidence>
<organism evidence="2">
    <name type="scientific">bioreactor metagenome</name>
    <dbReference type="NCBI Taxonomy" id="1076179"/>
    <lineage>
        <taxon>unclassified sequences</taxon>
        <taxon>metagenomes</taxon>
        <taxon>ecological metagenomes</taxon>
    </lineage>
</organism>
<dbReference type="AlphaFoldDB" id="A0A644YKH6"/>
<dbReference type="EMBL" id="VSSQ01005270">
    <property type="protein sequence ID" value="MPM28488.1"/>
    <property type="molecule type" value="Genomic_DNA"/>
</dbReference>
<proteinExistence type="predicted"/>